<evidence type="ECO:0000313" key="3">
    <source>
        <dbReference type="Proteomes" id="UP000295510"/>
    </source>
</evidence>
<dbReference type="Proteomes" id="UP000295510">
    <property type="component" value="Unassembled WGS sequence"/>
</dbReference>
<comment type="caution">
    <text evidence="2">The sequence shown here is derived from an EMBL/GenBank/DDBJ whole genome shotgun (WGS) entry which is preliminary data.</text>
</comment>
<name>A0A4R6U6B5_9BURK</name>
<feature type="domain" description="Thioredoxin" evidence="1">
    <location>
        <begin position="9"/>
        <end position="70"/>
    </location>
</feature>
<dbReference type="RefSeq" id="WP_133598510.1">
    <property type="nucleotide sequence ID" value="NZ_SNYL01000013.1"/>
</dbReference>
<keyword evidence="3" id="KW-1185">Reference proteome</keyword>
<gene>
    <name evidence="2" type="ORF">DFR43_11343</name>
</gene>
<evidence type="ECO:0000313" key="2">
    <source>
        <dbReference type="EMBL" id="TDQ41306.1"/>
    </source>
</evidence>
<dbReference type="InterPro" id="IPR036249">
    <property type="entry name" value="Thioredoxin-like_sf"/>
</dbReference>
<dbReference type="EMBL" id="SNYL01000013">
    <property type="protein sequence ID" value="TDQ41306.1"/>
    <property type="molecule type" value="Genomic_DNA"/>
</dbReference>
<organism evidence="2 3">
    <name type="scientific">Tepidicella xavieri</name>
    <dbReference type="NCBI Taxonomy" id="360241"/>
    <lineage>
        <taxon>Bacteria</taxon>
        <taxon>Pseudomonadati</taxon>
        <taxon>Pseudomonadota</taxon>
        <taxon>Betaproteobacteria</taxon>
        <taxon>Burkholderiales</taxon>
        <taxon>Tepidicella</taxon>
    </lineage>
</organism>
<evidence type="ECO:0000259" key="1">
    <source>
        <dbReference type="Pfam" id="PF00085"/>
    </source>
</evidence>
<sequence length="129" mass="13718">MSPDIHVACLCAAWCRLCEEYAAVIDTVVASFQAEGVSLQVHWVDIEDEADFVGEVEVETFPTIIIVTGNVVRFAGPVTPQAPTLNRLLRATALGVSANAPVAAVAPEIQAFADRLARRVDSGHARSSS</sequence>
<accession>A0A4R6U6B5</accession>
<protein>
    <submittedName>
        <fullName evidence="2">Thioredoxin</fullName>
    </submittedName>
</protein>
<dbReference type="Pfam" id="PF00085">
    <property type="entry name" value="Thioredoxin"/>
    <property type="match status" value="1"/>
</dbReference>
<dbReference type="AlphaFoldDB" id="A0A4R6U6B5"/>
<dbReference type="OrthoDB" id="8521206at2"/>
<dbReference type="Gene3D" id="3.40.30.10">
    <property type="entry name" value="Glutaredoxin"/>
    <property type="match status" value="1"/>
</dbReference>
<dbReference type="SUPFAM" id="SSF52833">
    <property type="entry name" value="Thioredoxin-like"/>
    <property type="match status" value="1"/>
</dbReference>
<reference evidence="2 3" key="1">
    <citation type="submission" date="2019-03" db="EMBL/GenBank/DDBJ databases">
        <title>Genomic Encyclopedia of Type Strains, Phase IV (KMG-IV): sequencing the most valuable type-strain genomes for metagenomic binning, comparative biology and taxonomic classification.</title>
        <authorList>
            <person name="Goeker M."/>
        </authorList>
    </citation>
    <scope>NUCLEOTIDE SEQUENCE [LARGE SCALE GENOMIC DNA]</scope>
    <source>
        <strain evidence="2 3">DSM 19605</strain>
    </source>
</reference>
<proteinExistence type="predicted"/>
<dbReference type="InterPro" id="IPR013766">
    <property type="entry name" value="Thioredoxin_domain"/>
</dbReference>